<proteinExistence type="predicted"/>
<accession>A0A0P9DBP2</accession>
<dbReference type="Proteomes" id="UP000050509">
    <property type="component" value="Unassembled WGS sequence"/>
</dbReference>
<sequence>MCRNLHSEVPRIVRARYKETIVNKYQQEAERQRKARIAENKALAEDMFNPSRVRGVTPRPASQGGRQLAGVAVSELAYQLHSLLVGRGDTHEDSDAALASELNRHRMSNCQLDTEAIVAALEELTTAELVTVEVQADQRVLNPLTPRYLLG</sequence>
<reference evidence="1 2" key="1">
    <citation type="submission" date="2015-09" db="EMBL/GenBank/DDBJ databases">
        <title>Draft genome sequence of Kouleothrix aurantiaca JCM 19913.</title>
        <authorList>
            <person name="Hemp J."/>
        </authorList>
    </citation>
    <scope>NUCLEOTIDE SEQUENCE [LARGE SCALE GENOMIC DNA]</scope>
    <source>
        <strain evidence="1 2">COM-B</strain>
    </source>
</reference>
<keyword evidence="2" id="KW-1185">Reference proteome</keyword>
<name>A0A0P9DBP2_9CHLR</name>
<comment type="caution">
    <text evidence="1">The sequence shown here is derived from an EMBL/GenBank/DDBJ whole genome shotgun (WGS) entry which is preliminary data.</text>
</comment>
<evidence type="ECO:0000313" key="1">
    <source>
        <dbReference type="EMBL" id="KPV53175.1"/>
    </source>
</evidence>
<gene>
    <name evidence="1" type="ORF">SE17_11145</name>
</gene>
<dbReference type="AlphaFoldDB" id="A0A0P9DBP2"/>
<evidence type="ECO:0000313" key="2">
    <source>
        <dbReference type="Proteomes" id="UP000050509"/>
    </source>
</evidence>
<protein>
    <submittedName>
        <fullName evidence="1">Uncharacterized protein</fullName>
    </submittedName>
</protein>
<dbReference type="EMBL" id="LJCR01000322">
    <property type="protein sequence ID" value="KPV53175.1"/>
    <property type="molecule type" value="Genomic_DNA"/>
</dbReference>
<organism evidence="1 2">
    <name type="scientific">Kouleothrix aurantiaca</name>
    <dbReference type="NCBI Taxonomy" id="186479"/>
    <lineage>
        <taxon>Bacteria</taxon>
        <taxon>Bacillati</taxon>
        <taxon>Chloroflexota</taxon>
        <taxon>Chloroflexia</taxon>
        <taxon>Chloroflexales</taxon>
        <taxon>Roseiflexineae</taxon>
        <taxon>Roseiflexaceae</taxon>
        <taxon>Kouleothrix</taxon>
    </lineage>
</organism>